<dbReference type="EMBL" id="LJIJ01002156">
    <property type="protein sequence ID" value="ODM90116.1"/>
    <property type="molecule type" value="Genomic_DNA"/>
</dbReference>
<dbReference type="PANTHER" id="PTHR11552">
    <property type="entry name" value="GLUCOSE-METHANOL-CHOLINE GMC OXIDOREDUCTASE"/>
    <property type="match status" value="1"/>
</dbReference>
<reference evidence="3 4" key="1">
    <citation type="journal article" date="2016" name="Genome Biol. Evol.">
        <title>Gene Family Evolution Reflects Adaptation to Soil Environmental Stressors in the Genome of the Collembolan Orchesella cincta.</title>
        <authorList>
            <person name="Faddeeva-Vakhrusheva A."/>
            <person name="Derks M.F."/>
            <person name="Anvar S.Y."/>
            <person name="Agamennone V."/>
            <person name="Suring W."/>
            <person name="Smit S."/>
            <person name="van Straalen N.M."/>
            <person name="Roelofs D."/>
        </authorList>
    </citation>
    <scope>NUCLEOTIDE SEQUENCE [LARGE SCALE GENOMIC DNA]</scope>
    <source>
        <tissue evidence="3">Mixed pool</tissue>
    </source>
</reference>
<dbReference type="STRING" id="48709.A0A1D2MAU8"/>
<comment type="caution">
    <text evidence="3">The sequence shown here is derived from an EMBL/GenBank/DDBJ whole genome shotgun (WGS) entry which is preliminary data.</text>
</comment>
<evidence type="ECO:0000256" key="1">
    <source>
        <dbReference type="ARBA" id="ARBA00010790"/>
    </source>
</evidence>
<comment type="similarity">
    <text evidence="1">Belongs to the GMC oxidoreductase family.</text>
</comment>
<dbReference type="AlphaFoldDB" id="A0A1D2MAU8"/>
<dbReference type="Gene3D" id="3.50.50.60">
    <property type="entry name" value="FAD/NAD(P)-binding domain"/>
    <property type="match status" value="1"/>
</dbReference>
<dbReference type="PANTHER" id="PTHR11552:SF147">
    <property type="entry name" value="CHOLINE DEHYDROGENASE, MITOCHONDRIAL"/>
    <property type="match status" value="1"/>
</dbReference>
<organism evidence="3 4">
    <name type="scientific">Orchesella cincta</name>
    <name type="common">Springtail</name>
    <name type="synonym">Podura cincta</name>
    <dbReference type="NCBI Taxonomy" id="48709"/>
    <lineage>
        <taxon>Eukaryota</taxon>
        <taxon>Metazoa</taxon>
        <taxon>Ecdysozoa</taxon>
        <taxon>Arthropoda</taxon>
        <taxon>Hexapoda</taxon>
        <taxon>Collembola</taxon>
        <taxon>Entomobryomorpha</taxon>
        <taxon>Entomobryoidea</taxon>
        <taxon>Orchesellidae</taxon>
        <taxon>Orchesellinae</taxon>
        <taxon>Orchesella</taxon>
    </lineage>
</organism>
<dbReference type="Gene3D" id="3.30.560.10">
    <property type="entry name" value="Glucose Oxidase, domain 3"/>
    <property type="match status" value="1"/>
</dbReference>
<feature type="domain" description="Glucose-methanol-choline oxidoreductase C-terminal" evidence="2">
    <location>
        <begin position="143"/>
        <end position="276"/>
    </location>
</feature>
<proteinExistence type="inferred from homology"/>
<dbReference type="SUPFAM" id="SSF51905">
    <property type="entry name" value="FAD/NAD(P)-binding domain"/>
    <property type="match status" value="1"/>
</dbReference>
<dbReference type="InterPro" id="IPR036188">
    <property type="entry name" value="FAD/NAD-bd_sf"/>
</dbReference>
<gene>
    <name evidence="3" type="ORF">Ocin01_16565</name>
</gene>
<evidence type="ECO:0000259" key="2">
    <source>
        <dbReference type="Pfam" id="PF05199"/>
    </source>
</evidence>
<dbReference type="Proteomes" id="UP000094527">
    <property type="component" value="Unassembled WGS sequence"/>
</dbReference>
<evidence type="ECO:0000313" key="3">
    <source>
        <dbReference type="EMBL" id="ODM90116.1"/>
    </source>
</evidence>
<dbReference type="OrthoDB" id="269227at2759"/>
<dbReference type="GO" id="GO:0016614">
    <property type="term" value="F:oxidoreductase activity, acting on CH-OH group of donors"/>
    <property type="evidence" value="ECO:0007669"/>
    <property type="project" value="InterPro"/>
</dbReference>
<dbReference type="Pfam" id="PF05199">
    <property type="entry name" value="GMC_oxred_C"/>
    <property type="match status" value="1"/>
</dbReference>
<keyword evidence="4" id="KW-1185">Reference proteome</keyword>
<name>A0A1D2MAU8_ORCCI</name>
<dbReference type="InterPro" id="IPR012132">
    <property type="entry name" value="GMC_OxRdtase"/>
</dbReference>
<sequence length="308" mass="34089">MLSGVGPADHLASLNIPLVMDLPVGEKIQDHTNTLAGPFLKSPSVNPSRDINIQAVNSFLTNGSGILAATSAGAGQGFLKSPVAHPNYADLQIIHSASALHPRLPQDLNHKMGLRVDILEKWFDPYHKMNTDARFGTVVLGRPKSFGKMMLASTNPYDNPIIDPQYLTHPDDIEALLYGFKKFVDLYENTEVLNTKLFPKPVPGCESEVFKSDDYYRCVIKMFSFTMFHHVGSCALGKVVDNELRVIGIDGLRVIDASVMPRLPNGNTQAATIMIAEKGSDLVSKSVRSYRYGNTQFKRSKNRFWHVT</sequence>
<evidence type="ECO:0000313" key="4">
    <source>
        <dbReference type="Proteomes" id="UP000094527"/>
    </source>
</evidence>
<dbReference type="GO" id="GO:0050660">
    <property type="term" value="F:flavin adenine dinucleotide binding"/>
    <property type="evidence" value="ECO:0007669"/>
    <property type="project" value="InterPro"/>
</dbReference>
<accession>A0A1D2MAU8</accession>
<dbReference type="InterPro" id="IPR007867">
    <property type="entry name" value="GMC_OxRtase_C"/>
</dbReference>
<dbReference type="SUPFAM" id="SSF54373">
    <property type="entry name" value="FAD-linked reductases, C-terminal domain"/>
    <property type="match status" value="1"/>
</dbReference>
<protein>
    <submittedName>
        <fullName evidence="3">Glucose dehydrogenase [FAD, quinone]</fullName>
    </submittedName>
</protein>